<evidence type="ECO:0000256" key="1">
    <source>
        <dbReference type="SAM" id="MobiDB-lite"/>
    </source>
</evidence>
<proteinExistence type="predicted"/>
<dbReference type="Pfam" id="PF14111">
    <property type="entry name" value="DUF4283"/>
    <property type="match status" value="1"/>
</dbReference>
<dbReference type="EMBL" id="OOIL02001350">
    <property type="protein sequence ID" value="VFQ74677.1"/>
    <property type="molecule type" value="Genomic_DNA"/>
</dbReference>
<dbReference type="Pfam" id="PF13966">
    <property type="entry name" value="zf-RVT"/>
    <property type="match status" value="1"/>
</dbReference>
<protein>
    <recommendedName>
        <fullName evidence="6">DUF4283 domain-containing protein</fullName>
    </recommendedName>
</protein>
<dbReference type="Proteomes" id="UP000595140">
    <property type="component" value="Unassembled WGS sequence"/>
</dbReference>
<evidence type="ECO:0008006" key="6">
    <source>
        <dbReference type="Google" id="ProtNLM"/>
    </source>
</evidence>
<evidence type="ECO:0000313" key="4">
    <source>
        <dbReference type="EMBL" id="VFQ74677.1"/>
    </source>
</evidence>
<evidence type="ECO:0000259" key="2">
    <source>
        <dbReference type="Pfam" id="PF13966"/>
    </source>
</evidence>
<name>A0A484LEC2_9ASTE</name>
<dbReference type="InterPro" id="IPR025558">
    <property type="entry name" value="DUF4283"/>
</dbReference>
<gene>
    <name evidence="4" type="ORF">CCAM_LOCUS16453</name>
</gene>
<dbReference type="PANTHER" id="PTHR33233:SF14">
    <property type="entry name" value="ENDONUCLEASE_EXONUCLEASE_PHOSPHATASE"/>
    <property type="match status" value="1"/>
</dbReference>
<organism evidence="4 5">
    <name type="scientific">Cuscuta campestris</name>
    <dbReference type="NCBI Taxonomy" id="132261"/>
    <lineage>
        <taxon>Eukaryota</taxon>
        <taxon>Viridiplantae</taxon>
        <taxon>Streptophyta</taxon>
        <taxon>Embryophyta</taxon>
        <taxon>Tracheophyta</taxon>
        <taxon>Spermatophyta</taxon>
        <taxon>Magnoliopsida</taxon>
        <taxon>eudicotyledons</taxon>
        <taxon>Gunneridae</taxon>
        <taxon>Pentapetalae</taxon>
        <taxon>asterids</taxon>
        <taxon>lamiids</taxon>
        <taxon>Solanales</taxon>
        <taxon>Convolvulaceae</taxon>
        <taxon>Cuscuteae</taxon>
        <taxon>Cuscuta</taxon>
        <taxon>Cuscuta subgen. Grammica</taxon>
        <taxon>Cuscuta sect. Cleistogrammica</taxon>
    </lineage>
</organism>
<feature type="domain" description="Reverse transcriptase zinc-binding" evidence="2">
    <location>
        <begin position="762"/>
        <end position="844"/>
    </location>
</feature>
<feature type="region of interest" description="Disordered" evidence="1">
    <location>
        <begin position="298"/>
        <end position="361"/>
    </location>
</feature>
<sequence>MLKNKWFAIATPSIEEKATEKEDPEVSNKKSPTGCATPIQPQPDLEIEELIATEEEAEDKSEGKKSYADVVGMQDDLNFALKFIPIEENEGQRIIKLTTEDVIEPGMYWESALVCCILGANPPLEIVKGFLSRIWKAYEIDDISFLREGQFIVRFHKVEDRDEIIKKKYYFMDNKPVFVQKWYPGCKVNLLERKDIPIWIQFPDLEMKYWSLSALSKLGSAIGQPIRRDRATASRVKWSYARIQVEVQINQTFPDQINFLNEEGRIITQKIKYEWAPTVCSHCNRIGHVFEMCRKRNTENTKGTGGKKIWRPKTTPQGGKDEAAPPSIPQRTETEKEDNKRDKENVEAKNPENSDDSGFLEISKKKAARRRSLEGTEGDFNTVLKQDEKIGGNPVSWEEVRPFQDCLNLCGLEDLPFEGPRFTWTNNQDYDKLIYSKLDRVLGNINWMCNFDHKVFFKERGISDHSPMIIQKLEQFKAGHHFRFCDMWTLDPQFPLLVADVWDQEHKGYPMYQVIQKLKQLKGPLKKLNKSKFQNLDSQIGQIRTKLHIVQADQRANSSNTNLAKFEKELTQELHQKLRANFLMKCQQSKADWITYGDQDTKLFHAWVKKRRAQTHLTAIAKEDGEVVEGKTKVAKVLVEFYQNQLGRTMETEDINPNIISMGNTLSIDQQMALIAPITPDEIKTSLFEIPNNKSPGPDGFSSGFFKNQWKKEILWIKWIHNRYLKNSDIWECQIKTDDCFYWKKILQTRDCFVEMGRSSPYTTEAGYQWLLGQRLKPDWTGLVWNRLSLPKHKFILWLTCKDKLLTKDRLRRFYPIDTQCLLCSNGEEDRHHLFCNCPYTRELYKKIYNWSHQLFEGQTFEEICDQIQKITPTKRRMKQTAVFAACVYYLWKVRNLVFHENSLTPTEEAFNWIRYHVSTFMNAKYM</sequence>
<dbReference type="AlphaFoldDB" id="A0A484LEC2"/>
<dbReference type="SUPFAM" id="SSF56219">
    <property type="entry name" value="DNase I-like"/>
    <property type="match status" value="1"/>
</dbReference>
<evidence type="ECO:0000313" key="5">
    <source>
        <dbReference type="Proteomes" id="UP000595140"/>
    </source>
</evidence>
<feature type="domain" description="DUF4283" evidence="3">
    <location>
        <begin position="109"/>
        <end position="188"/>
    </location>
</feature>
<dbReference type="InterPro" id="IPR036691">
    <property type="entry name" value="Endo/exonu/phosph_ase_sf"/>
</dbReference>
<evidence type="ECO:0000259" key="3">
    <source>
        <dbReference type="Pfam" id="PF14111"/>
    </source>
</evidence>
<dbReference type="InterPro" id="IPR026960">
    <property type="entry name" value="RVT-Znf"/>
</dbReference>
<reference evidence="4 5" key="1">
    <citation type="submission" date="2018-04" db="EMBL/GenBank/DDBJ databases">
        <authorList>
            <person name="Vogel A."/>
        </authorList>
    </citation>
    <scope>NUCLEOTIDE SEQUENCE [LARGE SCALE GENOMIC DNA]</scope>
</reference>
<feature type="compositionally biased region" description="Basic and acidic residues" evidence="1">
    <location>
        <begin position="332"/>
        <end position="352"/>
    </location>
</feature>
<keyword evidence="5" id="KW-1185">Reference proteome</keyword>
<accession>A0A484LEC2</accession>
<feature type="compositionally biased region" description="Basic and acidic residues" evidence="1">
    <location>
        <begin position="14"/>
        <end position="28"/>
    </location>
</feature>
<dbReference type="PANTHER" id="PTHR33233">
    <property type="entry name" value="ENDONUCLEASE/EXONUCLEASE/PHOSPHATASE"/>
    <property type="match status" value="1"/>
</dbReference>
<feature type="region of interest" description="Disordered" evidence="1">
    <location>
        <begin position="13"/>
        <end position="44"/>
    </location>
</feature>